<dbReference type="InParanoid" id="B0D086"/>
<dbReference type="GO" id="GO:0016791">
    <property type="term" value="F:phosphatase activity"/>
    <property type="evidence" value="ECO:0007669"/>
    <property type="project" value="UniProtKB-ARBA"/>
</dbReference>
<evidence type="ECO:0000313" key="3">
    <source>
        <dbReference type="EMBL" id="EDR11787.1"/>
    </source>
</evidence>
<accession>B0D086</accession>
<dbReference type="OrthoDB" id="266663at2759"/>
<dbReference type="Proteomes" id="UP000001194">
    <property type="component" value="Unassembled WGS sequence"/>
</dbReference>
<organism evidence="4">
    <name type="scientific">Laccaria bicolor (strain S238N-H82 / ATCC MYA-4686)</name>
    <name type="common">Bicoloured deceiver</name>
    <name type="synonym">Laccaria laccata var. bicolor</name>
    <dbReference type="NCBI Taxonomy" id="486041"/>
    <lineage>
        <taxon>Eukaryota</taxon>
        <taxon>Fungi</taxon>
        <taxon>Dikarya</taxon>
        <taxon>Basidiomycota</taxon>
        <taxon>Agaricomycotina</taxon>
        <taxon>Agaricomycetes</taxon>
        <taxon>Agaricomycetidae</taxon>
        <taxon>Agaricales</taxon>
        <taxon>Agaricineae</taxon>
        <taxon>Hydnangiaceae</taxon>
        <taxon>Laccaria</taxon>
    </lineage>
</organism>
<dbReference type="Pfam" id="PF22784">
    <property type="entry name" value="PTP-SAK"/>
    <property type="match status" value="1"/>
</dbReference>
<protein>
    <submittedName>
        <fullName evidence="3">Predicted protein</fullName>
    </submittedName>
</protein>
<reference evidence="3 4" key="1">
    <citation type="journal article" date="2008" name="Nature">
        <title>The genome of Laccaria bicolor provides insights into mycorrhizal symbiosis.</title>
        <authorList>
            <person name="Martin F."/>
            <person name="Aerts A."/>
            <person name="Ahren D."/>
            <person name="Brun A."/>
            <person name="Danchin E.G.J."/>
            <person name="Duchaussoy F."/>
            <person name="Gibon J."/>
            <person name="Kohler A."/>
            <person name="Lindquist E."/>
            <person name="Pereda V."/>
            <person name="Salamov A."/>
            <person name="Shapiro H.J."/>
            <person name="Wuyts J."/>
            <person name="Blaudez D."/>
            <person name="Buee M."/>
            <person name="Brokstein P."/>
            <person name="Canbaeck B."/>
            <person name="Cohen D."/>
            <person name="Courty P.E."/>
            <person name="Coutinho P.M."/>
            <person name="Delaruelle C."/>
            <person name="Detter J.C."/>
            <person name="Deveau A."/>
            <person name="DiFazio S."/>
            <person name="Duplessis S."/>
            <person name="Fraissinet-Tachet L."/>
            <person name="Lucic E."/>
            <person name="Frey-Klett P."/>
            <person name="Fourrey C."/>
            <person name="Feussner I."/>
            <person name="Gay G."/>
            <person name="Grimwood J."/>
            <person name="Hoegger P.J."/>
            <person name="Jain P."/>
            <person name="Kilaru S."/>
            <person name="Labbe J."/>
            <person name="Lin Y.C."/>
            <person name="Legue V."/>
            <person name="Le Tacon F."/>
            <person name="Marmeisse R."/>
            <person name="Melayah D."/>
            <person name="Montanini B."/>
            <person name="Muratet M."/>
            <person name="Nehls U."/>
            <person name="Niculita-Hirzel H."/>
            <person name="Oudot-Le Secq M.P."/>
            <person name="Peter M."/>
            <person name="Quesneville H."/>
            <person name="Rajashekar B."/>
            <person name="Reich M."/>
            <person name="Rouhier N."/>
            <person name="Schmutz J."/>
            <person name="Yin T."/>
            <person name="Chalot M."/>
            <person name="Henrissat B."/>
            <person name="Kuees U."/>
            <person name="Lucas S."/>
            <person name="Van de Peer Y."/>
            <person name="Podila G.K."/>
            <person name="Polle A."/>
            <person name="Pukkila P.J."/>
            <person name="Richardson P.M."/>
            <person name="Rouze P."/>
            <person name="Sanders I.R."/>
            <person name="Stajich J.E."/>
            <person name="Tunlid A."/>
            <person name="Tuskan G."/>
            <person name="Grigoriev I.V."/>
        </authorList>
    </citation>
    <scope>NUCLEOTIDE SEQUENCE [LARGE SCALE GENOMIC DNA]</scope>
    <source>
        <strain evidence="4">S238N-H82 / ATCC MYA-4686</strain>
    </source>
</reference>
<dbReference type="KEGG" id="lbc:LACBIDRAFT_313547"/>
<sequence length="517" mass="56865">MEPFLLAHLASQHHNSEYNILKFGAKGSPVRYLPLSLHLPDQFRLLRAHQLTNALNKSWWPSDKSCWNTALLLGPSGITDHPDSPKAVLLSRKLSAAIQDSLHPLSFSFKTSSSHPINISSIISSDLVPLISSHALLSSSPRPFPTVLHLPPTFTLDRFFVSRQSQSHTLTLPSHTQPLPASVIVPLHLNPPFCTTISRTLQSALSNRLAAVHIETCDRDPSDYSDQPQQSPLEAVFSDNSLSLSLSSSLLPPSSVKISSCHPVAWSDELEKISARPPTRTISLGRLSSQPLGHSYPCKASPGRLWKSDTFTIGDLFLSSCPGKKVRLQGPVKGRGGVCRDLEADLNRIKQSGAGCIVCCLDDSELDFLGAPWPEYERCASNAGIDVLRLPIPEGLAPLTAAHLDSHLTDLINRYTLQGVPILVHCRGGVGRAGVIACCWIMKLGLCGWIDEVQKPSIPQTYTQGTSMVTEETLHFIEKVITLVRRRRSVKAVETYEQVKFLVDFVEFLRQRSKAKE</sequence>
<dbReference type="AlphaFoldDB" id="B0D086"/>
<dbReference type="EMBL" id="DS547095">
    <property type="protein sequence ID" value="EDR11787.1"/>
    <property type="molecule type" value="Genomic_DNA"/>
</dbReference>
<proteinExistence type="predicted"/>
<keyword evidence="1" id="KW-0378">Hydrolase</keyword>
<dbReference type="RefSeq" id="XP_001877684.1">
    <property type="nucleotide sequence ID" value="XM_001877649.1"/>
</dbReference>
<evidence type="ECO:0000259" key="2">
    <source>
        <dbReference type="PROSITE" id="PS50056"/>
    </source>
</evidence>
<dbReference type="PROSITE" id="PS50056">
    <property type="entry name" value="TYR_PHOSPHATASE_2"/>
    <property type="match status" value="1"/>
</dbReference>
<dbReference type="HOGENOM" id="CLU_019420_1_0_1"/>
<dbReference type="Gene3D" id="3.90.190.10">
    <property type="entry name" value="Protein tyrosine phosphatase superfamily"/>
    <property type="match status" value="1"/>
</dbReference>
<dbReference type="PANTHER" id="PTHR23339">
    <property type="entry name" value="TYROSINE SPECIFIC PROTEIN PHOSPHATASE AND DUAL SPECIFICITY PROTEIN PHOSPHATASE"/>
    <property type="match status" value="1"/>
</dbReference>
<gene>
    <name evidence="3" type="ORF">LACBIDRAFT_313547</name>
</gene>
<dbReference type="STRING" id="486041.B0D086"/>
<evidence type="ECO:0000256" key="1">
    <source>
        <dbReference type="ARBA" id="ARBA00022801"/>
    </source>
</evidence>
<feature type="domain" description="Tyrosine specific protein phosphatases" evidence="2">
    <location>
        <begin position="406"/>
        <end position="446"/>
    </location>
</feature>
<dbReference type="InterPro" id="IPR029021">
    <property type="entry name" value="Prot-tyrosine_phosphatase-like"/>
</dbReference>
<dbReference type="GeneID" id="6073452"/>
<dbReference type="InterPro" id="IPR057023">
    <property type="entry name" value="PTP-SAK"/>
</dbReference>
<keyword evidence="4" id="KW-1185">Reference proteome</keyword>
<dbReference type="InterPro" id="IPR000387">
    <property type="entry name" value="Tyr_Pase_dom"/>
</dbReference>
<evidence type="ECO:0000313" key="4">
    <source>
        <dbReference type="Proteomes" id="UP000001194"/>
    </source>
</evidence>
<dbReference type="SUPFAM" id="SSF52799">
    <property type="entry name" value="(Phosphotyrosine protein) phosphatases II"/>
    <property type="match status" value="1"/>
</dbReference>
<name>B0D086_LACBS</name>
<dbReference type="InterPro" id="IPR050561">
    <property type="entry name" value="PTP"/>
</dbReference>